<feature type="region of interest" description="Disordered" evidence="1">
    <location>
        <begin position="1"/>
        <end position="29"/>
    </location>
</feature>
<dbReference type="Proteomes" id="UP000193498">
    <property type="component" value="Unassembled WGS sequence"/>
</dbReference>
<accession>A0A1Y1XYV0</accession>
<feature type="transmembrane region" description="Helical" evidence="2">
    <location>
        <begin position="49"/>
        <end position="67"/>
    </location>
</feature>
<name>A0A1Y1XYV0_9FUNG</name>
<dbReference type="AlphaFoldDB" id="A0A1Y1XYV0"/>
<evidence type="ECO:0000313" key="3">
    <source>
        <dbReference type="EMBL" id="ORX90918.1"/>
    </source>
</evidence>
<comment type="caution">
    <text evidence="3">The sequence shown here is derived from an EMBL/GenBank/DDBJ whole genome shotgun (WGS) entry which is preliminary data.</text>
</comment>
<evidence type="ECO:0000256" key="2">
    <source>
        <dbReference type="SAM" id="Phobius"/>
    </source>
</evidence>
<sequence length="129" mass="13403">MVVAQGPPLDALPQASAPAPDTTSVAPSPTATSEAAFAYSSRDFEVVDWVLISGGGILLIILTYTAWKFAWLGVYQRKGSLSETEAATGPGKPRPALTTYSLPVSVIHAMNGITGTQKISTGNVFNHAG</sequence>
<dbReference type="InParanoid" id="A0A1Y1XYV0"/>
<evidence type="ECO:0000313" key="4">
    <source>
        <dbReference type="Proteomes" id="UP000193498"/>
    </source>
</evidence>
<feature type="compositionally biased region" description="Low complexity" evidence="1">
    <location>
        <begin position="15"/>
        <end position="29"/>
    </location>
</feature>
<reference evidence="3 4" key="1">
    <citation type="submission" date="2016-07" db="EMBL/GenBank/DDBJ databases">
        <title>Pervasive Adenine N6-methylation of Active Genes in Fungi.</title>
        <authorList>
            <consortium name="DOE Joint Genome Institute"/>
            <person name="Mondo S.J."/>
            <person name="Dannebaum R.O."/>
            <person name="Kuo R.C."/>
            <person name="Labutti K."/>
            <person name="Haridas S."/>
            <person name="Kuo A."/>
            <person name="Salamov A."/>
            <person name="Ahrendt S.R."/>
            <person name="Lipzen A."/>
            <person name="Sullivan W."/>
            <person name="Andreopoulos W.B."/>
            <person name="Clum A."/>
            <person name="Lindquist E."/>
            <person name="Daum C."/>
            <person name="Ramamoorthy G.K."/>
            <person name="Gryganskyi A."/>
            <person name="Culley D."/>
            <person name="Magnuson J.K."/>
            <person name="James T.Y."/>
            <person name="O'Malley M.A."/>
            <person name="Stajich J.E."/>
            <person name="Spatafora J.W."/>
            <person name="Visel A."/>
            <person name="Grigoriev I.V."/>
        </authorList>
    </citation>
    <scope>NUCLEOTIDE SEQUENCE [LARGE SCALE GENOMIC DNA]</scope>
    <source>
        <strain evidence="3 4">CBS 931.73</strain>
    </source>
</reference>
<protein>
    <submittedName>
        <fullName evidence="3">Uncharacterized protein</fullName>
    </submittedName>
</protein>
<keyword evidence="4" id="KW-1185">Reference proteome</keyword>
<proteinExistence type="predicted"/>
<keyword evidence="2" id="KW-0472">Membrane</keyword>
<keyword evidence="2" id="KW-1133">Transmembrane helix</keyword>
<keyword evidence="2" id="KW-0812">Transmembrane</keyword>
<evidence type="ECO:0000256" key="1">
    <source>
        <dbReference type="SAM" id="MobiDB-lite"/>
    </source>
</evidence>
<gene>
    <name evidence="3" type="ORF">K493DRAFT_317647</name>
</gene>
<organism evidence="3 4">
    <name type="scientific">Basidiobolus meristosporus CBS 931.73</name>
    <dbReference type="NCBI Taxonomy" id="1314790"/>
    <lineage>
        <taxon>Eukaryota</taxon>
        <taxon>Fungi</taxon>
        <taxon>Fungi incertae sedis</taxon>
        <taxon>Zoopagomycota</taxon>
        <taxon>Entomophthoromycotina</taxon>
        <taxon>Basidiobolomycetes</taxon>
        <taxon>Basidiobolales</taxon>
        <taxon>Basidiobolaceae</taxon>
        <taxon>Basidiobolus</taxon>
    </lineage>
</organism>
<dbReference type="EMBL" id="MCFE01000353">
    <property type="protein sequence ID" value="ORX90918.1"/>
    <property type="molecule type" value="Genomic_DNA"/>
</dbReference>